<dbReference type="InterPro" id="IPR000524">
    <property type="entry name" value="Tscrpt_reg_HTH_GntR"/>
</dbReference>
<dbReference type="SMART" id="SM00345">
    <property type="entry name" value="HTH_GNTR"/>
    <property type="match status" value="1"/>
</dbReference>
<dbReference type="InterPro" id="IPR036388">
    <property type="entry name" value="WH-like_DNA-bd_sf"/>
</dbReference>
<dbReference type="InterPro" id="IPR036390">
    <property type="entry name" value="WH_DNA-bd_sf"/>
</dbReference>
<feature type="domain" description="HTH gntR-type" evidence="4">
    <location>
        <begin position="8"/>
        <end position="76"/>
    </location>
</feature>
<dbReference type="PRINTS" id="PR00035">
    <property type="entry name" value="HTHGNTR"/>
</dbReference>
<sequence>MSSSPASDPRHTVIAAEFRRRIAEGIWPVGAKIPSESELCREFGTSRGPVRQALQSLRVEGLVAGGQGRPPVVSGSVPSQPFETLLSFSEWAHGIDRTPGQRTIEVSLRTAGPEAAAALLLENGEKVVEILRVRSLDGAPVMVERTSFVHDVGRHLFDFDTDSGSIFAFLKQRGVDLRGARHTIDAILADTLDSELLGCAVGAALLRERRVTTTREGQPIEYSDDRYIPELTSFTIYNTADSRSFLARVPSSE</sequence>
<dbReference type="PANTHER" id="PTHR44846:SF1">
    <property type="entry name" value="MANNOSYL-D-GLYCERATE TRANSPORT_METABOLISM SYSTEM REPRESSOR MNGR-RELATED"/>
    <property type="match status" value="1"/>
</dbReference>
<dbReference type="Gene3D" id="3.40.1410.10">
    <property type="entry name" value="Chorismate lyase-like"/>
    <property type="match status" value="1"/>
</dbReference>
<dbReference type="EMBL" id="CP163302">
    <property type="protein sequence ID" value="XDP45159.1"/>
    <property type="molecule type" value="Genomic_DNA"/>
</dbReference>
<name>A0AB39L4P8_9MICC</name>
<dbReference type="Gene3D" id="1.10.10.10">
    <property type="entry name" value="Winged helix-like DNA-binding domain superfamily/Winged helix DNA-binding domain"/>
    <property type="match status" value="1"/>
</dbReference>
<keyword evidence="1" id="KW-0805">Transcription regulation</keyword>
<keyword evidence="3" id="KW-0804">Transcription</keyword>
<dbReference type="GO" id="GO:0045892">
    <property type="term" value="P:negative regulation of DNA-templated transcription"/>
    <property type="evidence" value="ECO:0007669"/>
    <property type="project" value="TreeGrafter"/>
</dbReference>
<dbReference type="PROSITE" id="PS50949">
    <property type="entry name" value="HTH_GNTR"/>
    <property type="match status" value="1"/>
</dbReference>
<dbReference type="InterPro" id="IPR050679">
    <property type="entry name" value="Bact_HTH_transcr_reg"/>
</dbReference>
<dbReference type="GO" id="GO:0003700">
    <property type="term" value="F:DNA-binding transcription factor activity"/>
    <property type="evidence" value="ECO:0007669"/>
    <property type="project" value="InterPro"/>
</dbReference>
<evidence type="ECO:0000256" key="3">
    <source>
        <dbReference type="ARBA" id="ARBA00023163"/>
    </source>
</evidence>
<protein>
    <submittedName>
        <fullName evidence="5">GntR family transcriptional regulator</fullName>
    </submittedName>
</protein>
<dbReference type="PANTHER" id="PTHR44846">
    <property type="entry name" value="MANNOSYL-D-GLYCERATE TRANSPORT/METABOLISM SYSTEM REPRESSOR MNGR-RELATED"/>
    <property type="match status" value="1"/>
</dbReference>
<organism evidence="5">
    <name type="scientific">Sinomonas puerhi</name>
    <dbReference type="NCBI Taxonomy" id="3238584"/>
    <lineage>
        <taxon>Bacteria</taxon>
        <taxon>Bacillati</taxon>
        <taxon>Actinomycetota</taxon>
        <taxon>Actinomycetes</taxon>
        <taxon>Micrococcales</taxon>
        <taxon>Micrococcaceae</taxon>
        <taxon>Sinomonas</taxon>
    </lineage>
</organism>
<dbReference type="SUPFAM" id="SSF46785">
    <property type="entry name" value="Winged helix' DNA-binding domain"/>
    <property type="match status" value="1"/>
</dbReference>
<keyword evidence="2" id="KW-0238">DNA-binding</keyword>
<evidence type="ECO:0000256" key="1">
    <source>
        <dbReference type="ARBA" id="ARBA00023015"/>
    </source>
</evidence>
<dbReference type="GO" id="GO:0003677">
    <property type="term" value="F:DNA binding"/>
    <property type="evidence" value="ECO:0007669"/>
    <property type="project" value="UniProtKB-KW"/>
</dbReference>
<evidence type="ECO:0000259" key="4">
    <source>
        <dbReference type="PROSITE" id="PS50949"/>
    </source>
</evidence>
<dbReference type="InterPro" id="IPR028978">
    <property type="entry name" value="Chorismate_lyase_/UTRA_dom_sf"/>
</dbReference>
<dbReference type="AlphaFoldDB" id="A0AB39L4P8"/>
<dbReference type="InterPro" id="IPR011663">
    <property type="entry name" value="UTRA"/>
</dbReference>
<dbReference type="RefSeq" id="WP_369045733.1">
    <property type="nucleotide sequence ID" value="NZ_CP163302.1"/>
</dbReference>
<evidence type="ECO:0000313" key="5">
    <source>
        <dbReference type="EMBL" id="XDP45159.1"/>
    </source>
</evidence>
<gene>
    <name evidence="5" type="ORF">AB5L97_18150</name>
</gene>
<reference evidence="5" key="1">
    <citation type="submission" date="2024-07" db="EMBL/GenBank/DDBJ databases">
        <authorList>
            <person name="fu j."/>
        </authorList>
    </citation>
    <scope>NUCLEOTIDE SEQUENCE</scope>
    <source>
        <strain evidence="5">P10A9</strain>
    </source>
</reference>
<dbReference type="Pfam" id="PF00392">
    <property type="entry name" value="GntR"/>
    <property type="match status" value="1"/>
</dbReference>
<dbReference type="SMART" id="SM00866">
    <property type="entry name" value="UTRA"/>
    <property type="match status" value="1"/>
</dbReference>
<evidence type="ECO:0000256" key="2">
    <source>
        <dbReference type="ARBA" id="ARBA00023125"/>
    </source>
</evidence>
<dbReference type="Pfam" id="PF07702">
    <property type="entry name" value="UTRA"/>
    <property type="match status" value="1"/>
</dbReference>
<accession>A0AB39L4P8</accession>
<dbReference type="KEGG" id="spue:AB5L97_18150"/>
<dbReference type="SUPFAM" id="SSF64288">
    <property type="entry name" value="Chorismate lyase-like"/>
    <property type="match status" value="1"/>
</dbReference>
<dbReference type="CDD" id="cd07377">
    <property type="entry name" value="WHTH_GntR"/>
    <property type="match status" value="1"/>
</dbReference>
<proteinExistence type="predicted"/>